<dbReference type="InterPro" id="IPR011989">
    <property type="entry name" value="ARM-like"/>
</dbReference>
<protein>
    <submittedName>
        <fullName evidence="2">Serine/threonine-protein phosphatase 2A 56 kDa regulatory subunit epsilon isoform-like</fullName>
    </submittedName>
</protein>
<dbReference type="GO" id="GO:0000159">
    <property type="term" value="C:protein phosphatase type 2A complex"/>
    <property type="evidence" value="ECO:0007669"/>
    <property type="project" value="InterPro"/>
</dbReference>
<dbReference type="Proteomes" id="UP000079169">
    <property type="component" value="Unplaced"/>
</dbReference>
<dbReference type="PaxDb" id="121845-A0A3Q0JB73"/>
<dbReference type="GO" id="GO:0019888">
    <property type="term" value="F:protein phosphatase regulator activity"/>
    <property type="evidence" value="ECO:0007669"/>
    <property type="project" value="InterPro"/>
</dbReference>
<sequence length="99" mass="11510">MSNTIVDRIDPFAKRSLKKKSKRSQGSSRYRNATDVELQQLPLLKDVPSCEQEELFIRKLRQCCVTFDFITIFGDTALMTYSSLNYLSLEDGLRERLEI</sequence>
<dbReference type="GeneID" id="103515990"/>
<proteinExistence type="predicted"/>
<accession>A0A3Q0JB73</accession>
<dbReference type="AlphaFoldDB" id="A0A3Q0JB73"/>
<dbReference type="RefSeq" id="XP_026683970.1">
    <property type="nucleotide sequence ID" value="XM_026828169.1"/>
</dbReference>
<dbReference type="GO" id="GO:0007165">
    <property type="term" value="P:signal transduction"/>
    <property type="evidence" value="ECO:0007669"/>
    <property type="project" value="InterPro"/>
</dbReference>
<name>A0A3Q0JB73_DIACI</name>
<dbReference type="STRING" id="121845.A0A3Q0JB73"/>
<reference evidence="2" key="1">
    <citation type="submission" date="2025-08" db="UniProtKB">
        <authorList>
            <consortium name="RefSeq"/>
        </authorList>
    </citation>
    <scope>IDENTIFICATION</scope>
</reference>
<dbReference type="KEGG" id="dci:103515990"/>
<dbReference type="Gene3D" id="1.25.10.10">
    <property type="entry name" value="Leucine-rich Repeat Variant"/>
    <property type="match status" value="1"/>
</dbReference>
<evidence type="ECO:0000313" key="1">
    <source>
        <dbReference type="Proteomes" id="UP000079169"/>
    </source>
</evidence>
<evidence type="ECO:0000313" key="2">
    <source>
        <dbReference type="RefSeq" id="XP_026683970.1"/>
    </source>
</evidence>
<keyword evidence="1" id="KW-1185">Reference proteome</keyword>
<organism evidence="1 2">
    <name type="scientific">Diaphorina citri</name>
    <name type="common">Asian citrus psyllid</name>
    <dbReference type="NCBI Taxonomy" id="121845"/>
    <lineage>
        <taxon>Eukaryota</taxon>
        <taxon>Metazoa</taxon>
        <taxon>Ecdysozoa</taxon>
        <taxon>Arthropoda</taxon>
        <taxon>Hexapoda</taxon>
        <taxon>Insecta</taxon>
        <taxon>Pterygota</taxon>
        <taxon>Neoptera</taxon>
        <taxon>Paraneoptera</taxon>
        <taxon>Hemiptera</taxon>
        <taxon>Sternorrhyncha</taxon>
        <taxon>Psylloidea</taxon>
        <taxon>Psyllidae</taxon>
        <taxon>Diaphorininae</taxon>
        <taxon>Diaphorina</taxon>
    </lineage>
</organism>
<gene>
    <name evidence="2" type="primary">LOC103515990</name>
</gene>